<organism evidence="3 5">
    <name type="scientific">Lactobacillus jensenii</name>
    <dbReference type="NCBI Taxonomy" id="109790"/>
    <lineage>
        <taxon>Bacteria</taxon>
        <taxon>Bacillati</taxon>
        <taxon>Bacillota</taxon>
        <taxon>Bacilli</taxon>
        <taxon>Lactobacillales</taxon>
        <taxon>Lactobacillaceae</taxon>
        <taxon>Lactobacillus</taxon>
    </lineage>
</organism>
<comment type="caution">
    <text evidence="3">The sequence shown here is derived from an EMBL/GenBank/DDBJ whole genome shotgun (WGS) entry which is preliminary data.</text>
</comment>
<feature type="domain" description="DUF4145" evidence="2">
    <location>
        <begin position="39"/>
        <end position="117"/>
    </location>
</feature>
<evidence type="ECO:0000313" key="6">
    <source>
        <dbReference type="Proteomes" id="UP001385848"/>
    </source>
</evidence>
<gene>
    <name evidence="4" type="ORF">AAC431_04550</name>
    <name evidence="3" type="ORF">F6H94_02885</name>
</gene>
<name>A0A5N1IE48_LACJE</name>
<evidence type="ECO:0000259" key="2">
    <source>
        <dbReference type="Pfam" id="PF13643"/>
    </source>
</evidence>
<keyword evidence="1" id="KW-0812">Transmembrane</keyword>
<sequence>MNKVSYPEFSELINYYQALTGNELINKQKKQLLKSLRLAKKGDYHHALADLRTEAEKLTKYWLEQKYIKPDLNFNQNISLLRHSGVSQNVINTLFEIKAAGNKAVHELEANEEVTKKCFYDYFKVLNTCSRQFVNQESWVIEKAFLIVVVIILGLFLLKLGQPN</sequence>
<protein>
    <submittedName>
        <fullName evidence="3">DUF4145 domain-containing protein</fullName>
    </submittedName>
</protein>
<dbReference type="OrthoDB" id="2328469at2"/>
<evidence type="ECO:0000256" key="1">
    <source>
        <dbReference type="SAM" id="Phobius"/>
    </source>
</evidence>
<dbReference type="InterPro" id="IPR025285">
    <property type="entry name" value="DUF4145"/>
</dbReference>
<dbReference type="EMBL" id="VYWW01000008">
    <property type="protein sequence ID" value="KAA9323519.1"/>
    <property type="molecule type" value="Genomic_DNA"/>
</dbReference>
<keyword evidence="1" id="KW-1133">Transmembrane helix</keyword>
<dbReference type="Proteomes" id="UP000327236">
    <property type="component" value="Unassembled WGS sequence"/>
</dbReference>
<evidence type="ECO:0000313" key="5">
    <source>
        <dbReference type="Proteomes" id="UP000327236"/>
    </source>
</evidence>
<keyword evidence="6" id="KW-1185">Reference proteome</keyword>
<dbReference type="Pfam" id="PF13643">
    <property type="entry name" value="DUF4145"/>
    <property type="match status" value="1"/>
</dbReference>
<evidence type="ECO:0000313" key="3">
    <source>
        <dbReference type="EMBL" id="KAA9323519.1"/>
    </source>
</evidence>
<reference evidence="4 6" key="2">
    <citation type="submission" date="2024-04" db="EMBL/GenBank/DDBJ databases">
        <title>Three lactobacilli isolated from voided urine samples from females with type 2 diabetes.</title>
        <authorList>
            <person name="Kula A."/>
            <person name="Stegman N."/>
            <person name="Putonti C."/>
        </authorList>
    </citation>
    <scope>NUCLEOTIDE SEQUENCE [LARGE SCALE GENOMIC DNA]</scope>
    <source>
        <strain evidence="4 6">1855</strain>
    </source>
</reference>
<dbReference type="Proteomes" id="UP001385848">
    <property type="component" value="Unassembled WGS sequence"/>
</dbReference>
<reference evidence="3 5" key="1">
    <citation type="submission" date="2019-09" db="EMBL/GenBank/DDBJ databases">
        <title>Draft genome sequence assemblies of isolates from the urinary tract.</title>
        <authorList>
            <person name="Mores C.R."/>
            <person name="Putonti C."/>
            <person name="Wolfe A.J."/>
        </authorList>
    </citation>
    <scope>NUCLEOTIDE SEQUENCE [LARGE SCALE GENOMIC DNA]</scope>
    <source>
        <strain evidence="3 5">UMB246</strain>
    </source>
</reference>
<proteinExistence type="predicted"/>
<keyword evidence="1" id="KW-0472">Membrane</keyword>
<dbReference type="EMBL" id="JBBVUL010000007">
    <property type="protein sequence ID" value="MEL0565194.1"/>
    <property type="molecule type" value="Genomic_DNA"/>
</dbReference>
<dbReference type="AlphaFoldDB" id="A0A5N1IE48"/>
<dbReference type="KEGG" id="lje:BUE77_01665"/>
<dbReference type="GeneID" id="31742407"/>
<accession>A0A5N1IE48</accession>
<feature type="transmembrane region" description="Helical" evidence="1">
    <location>
        <begin position="139"/>
        <end position="158"/>
    </location>
</feature>
<dbReference type="RefSeq" id="WP_006585239.1">
    <property type="nucleotide sequence ID" value="NZ_CATOUV010000001.1"/>
</dbReference>
<evidence type="ECO:0000313" key="4">
    <source>
        <dbReference type="EMBL" id="MEL0565194.1"/>
    </source>
</evidence>